<dbReference type="EMBL" id="CACVBM020001153">
    <property type="protein sequence ID" value="CAA7035192.1"/>
    <property type="molecule type" value="Genomic_DNA"/>
</dbReference>
<evidence type="ECO:0000313" key="3">
    <source>
        <dbReference type="EMBL" id="CAA7058937.1"/>
    </source>
</evidence>
<dbReference type="Proteomes" id="UP000467841">
    <property type="component" value="Unassembled WGS sequence"/>
</dbReference>
<evidence type="ECO:0000313" key="4">
    <source>
        <dbReference type="Proteomes" id="UP000467841"/>
    </source>
</evidence>
<reference evidence="2 4" key="1">
    <citation type="submission" date="2020-01" db="EMBL/GenBank/DDBJ databases">
        <authorList>
            <person name="Mishra B."/>
        </authorList>
    </citation>
    <scope>NUCLEOTIDE SEQUENCE [LARGE SCALE GENOMIC DNA]</scope>
</reference>
<feature type="region of interest" description="Disordered" evidence="1">
    <location>
        <begin position="1"/>
        <end position="60"/>
    </location>
</feature>
<feature type="compositionally biased region" description="Polar residues" evidence="1">
    <location>
        <begin position="1"/>
        <end position="10"/>
    </location>
</feature>
<sequence>MQNPNSSMVDPTSAPKRYTPPNQRNRSSNRRRSRGSSIGNEGERSQPVAVGFQKENSSPRIISPEGCCGSEAYQLLSGRWAAAMHLYNDPTVDLSERPMMYYGGDVWGKLPHTVKPIMGSGNRTLPPPPMLPTDYRTLHSRGLANSKVAKF</sequence>
<dbReference type="EMBL" id="CACVBM020001740">
    <property type="protein sequence ID" value="CAA7058937.1"/>
    <property type="molecule type" value="Genomic_DNA"/>
</dbReference>
<dbReference type="PANTHER" id="PTHR36032:SF1">
    <property type="entry name" value="PHOSPHOPANTOTHENATE--CYSTEINE LIGASE 2"/>
    <property type="match status" value="1"/>
</dbReference>
<accession>A0A6D2J5I0</accession>
<organism evidence="2 4">
    <name type="scientific">Microthlaspi erraticum</name>
    <dbReference type="NCBI Taxonomy" id="1685480"/>
    <lineage>
        <taxon>Eukaryota</taxon>
        <taxon>Viridiplantae</taxon>
        <taxon>Streptophyta</taxon>
        <taxon>Embryophyta</taxon>
        <taxon>Tracheophyta</taxon>
        <taxon>Spermatophyta</taxon>
        <taxon>Magnoliopsida</taxon>
        <taxon>eudicotyledons</taxon>
        <taxon>Gunneridae</taxon>
        <taxon>Pentapetalae</taxon>
        <taxon>rosids</taxon>
        <taxon>malvids</taxon>
        <taxon>Brassicales</taxon>
        <taxon>Brassicaceae</taxon>
        <taxon>Coluteocarpeae</taxon>
        <taxon>Microthlaspi</taxon>
    </lineage>
</organism>
<dbReference type="AlphaFoldDB" id="A0A6D2J5I0"/>
<evidence type="ECO:0000313" key="2">
    <source>
        <dbReference type="EMBL" id="CAA7035192.1"/>
    </source>
</evidence>
<gene>
    <name evidence="2" type="ORF">MERR_LOCUS22427</name>
    <name evidence="3" type="ORF">MERR_LOCUS46173</name>
</gene>
<proteinExistence type="predicted"/>
<name>A0A6D2J5I0_9BRAS</name>
<protein>
    <submittedName>
        <fullName evidence="2">Uncharacterized protein</fullName>
    </submittedName>
</protein>
<evidence type="ECO:0000256" key="1">
    <source>
        <dbReference type="SAM" id="MobiDB-lite"/>
    </source>
</evidence>
<keyword evidence="4" id="KW-1185">Reference proteome</keyword>
<dbReference type="OrthoDB" id="1065524at2759"/>
<dbReference type="PANTHER" id="PTHR36032">
    <property type="entry name" value="PHOSPHOPANTOTHENATE--CYSTEINE LIGASE 2"/>
    <property type="match status" value="1"/>
</dbReference>